<dbReference type="Proteomes" id="UP000053558">
    <property type="component" value="Unassembled WGS sequence"/>
</dbReference>
<dbReference type="KEGG" id="cput:CONPUDRAFT_85051"/>
<feature type="region of interest" description="Disordered" evidence="1">
    <location>
        <begin position="48"/>
        <end position="71"/>
    </location>
</feature>
<evidence type="ECO:0000313" key="3">
    <source>
        <dbReference type="Proteomes" id="UP000053558"/>
    </source>
</evidence>
<evidence type="ECO:0000256" key="1">
    <source>
        <dbReference type="SAM" id="MobiDB-lite"/>
    </source>
</evidence>
<comment type="caution">
    <text evidence="2">The sequence shown here is derived from an EMBL/GenBank/DDBJ whole genome shotgun (WGS) entry which is preliminary data.</text>
</comment>
<dbReference type="EMBL" id="JH711587">
    <property type="protein sequence ID" value="EIW75785.1"/>
    <property type="molecule type" value="Genomic_DNA"/>
</dbReference>
<gene>
    <name evidence="2" type="ORF">CONPUDRAFT_85051</name>
</gene>
<dbReference type="AlphaFoldDB" id="A0A5M3MAZ7"/>
<evidence type="ECO:0000313" key="2">
    <source>
        <dbReference type="EMBL" id="EIW75785.1"/>
    </source>
</evidence>
<name>A0A5M3MAZ7_CONPW</name>
<keyword evidence="3" id="KW-1185">Reference proteome</keyword>
<dbReference type="GeneID" id="19210880"/>
<sequence>MVRKTHDDRSVRAAYALDRSGILHRSRHFTRLCPERFEGQVGGLCPAPGRSEQVHSSTAFSWIRGGHRRQR</sequence>
<reference evidence="3" key="1">
    <citation type="journal article" date="2012" name="Science">
        <title>The Paleozoic origin of enzymatic lignin decomposition reconstructed from 31 fungal genomes.</title>
        <authorList>
            <person name="Floudas D."/>
            <person name="Binder M."/>
            <person name="Riley R."/>
            <person name="Barry K."/>
            <person name="Blanchette R.A."/>
            <person name="Henrissat B."/>
            <person name="Martinez A.T."/>
            <person name="Otillar R."/>
            <person name="Spatafora J.W."/>
            <person name="Yadav J.S."/>
            <person name="Aerts A."/>
            <person name="Benoit I."/>
            <person name="Boyd A."/>
            <person name="Carlson A."/>
            <person name="Copeland A."/>
            <person name="Coutinho P.M."/>
            <person name="de Vries R.P."/>
            <person name="Ferreira P."/>
            <person name="Findley K."/>
            <person name="Foster B."/>
            <person name="Gaskell J."/>
            <person name="Glotzer D."/>
            <person name="Gorecki P."/>
            <person name="Heitman J."/>
            <person name="Hesse C."/>
            <person name="Hori C."/>
            <person name="Igarashi K."/>
            <person name="Jurgens J.A."/>
            <person name="Kallen N."/>
            <person name="Kersten P."/>
            <person name="Kohler A."/>
            <person name="Kuees U."/>
            <person name="Kumar T.K.A."/>
            <person name="Kuo A."/>
            <person name="LaButti K."/>
            <person name="Larrondo L.F."/>
            <person name="Lindquist E."/>
            <person name="Ling A."/>
            <person name="Lombard V."/>
            <person name="Lucas S."/>
            <person name="Lundell T."/>
            <person name="Martin R."/>
            <person name="McLaughlin D.J."/>
            <person name="Morgenstern I."/>
            <person name="Morin E."/>
            <person name="Murat C."/>
            <person name="Nagy L.G."/>
            <person name="Nolan M."/>
            <person name="Ohm R.A."/>
            <person name="Patyshakuliyeva A."/>
            <person name="Rokas A."/>
            <person name="Ruiz-Duenas F.J."/>
            <person name="Sabat G."/>
            <person name="Salamov A."/>
            <person name="Samejima M."/>
            <person name="Schmutz J."/>
            <person name="Slot J.C."/>
            <person name="St John F."/>
            <person name="Stenlid J."/>
            <person name="Sun H."/>
            <person name="Sun S."/>
            <person name="Syed K."/>
            <person name="Tsang A."/>
            <person name="Wiebenga A."/>
            <person name="Young D."/>
            <person name="Pisabarro A."/>
            <person name="Eastwood D.C."/>
            <person name="Martin F."/>
            <person name="Cullen D."/>
            <person name="Grigoriev I.V."/>
            <person name="Hibbett D.S."/>
        </authorList>
    </citation>
    <scope>NUCLEOTIDE SEQUENCE [LARGE SCALE GENOMIC DNA]</scope>
    <source>
        <strain evidence="3">RWD-64-598 SS2</strain>
    </source>
</reference>
<dbReference type="RefSeq" id="XP_007773807.1">
    <property type="nucleotide sequence ID" value="XM_007775617.1"/>
</dbReference>
<proteinExistence type="predicted"/>
<protein>
    <submittedName>
        <fullName evidence="2">Uncharacterized protein</fullName>
    </submittedName>
</protein>
<organism evidence="2 3">
    <name type="scientific">Coniophora puteana (strain RWD-64-598)</name>
    <name type="common">Brown rot fungus</name>
    <dbReference type="NCBI Taxonomy" id="741705"/>
    <lineage>
        <taxon>Eukaryota</taxon>
        <taxon>Fungi</taxon>
        <taxon>Dikarya</taxon>
        <taxon>Basidiomycota</taxon>
        <taxon>Agaricomycotina</taxon>
        <taxon>Agaricomycetes</taxon>
        <taxon>Agaricomycetidae</taxon>
        <taxon>Boletales</taxon>
        <taxon>Coniophorineae</taxon>
        <taxon>Coniophoraceae</taxon>
        <taxon>Coniophora</taxon>
    </lineage>
</organism>
<accession>A0A5M3MAZ7</accession>